<evidence type="ECO:0000256" key="2">
    <source>
        <dbReference type="SAM" id="MobiDB-lite"/>
    </source>
</evidence>
<feature type="coiled-coil region" evidence="1">
    <location>
        <begin position="94"/>
        <end position="125"/>
    </location>
</feature>
<dbReference type="InParanoid" id="A0A2N3NEG2"/>
<sequence length="166" mass="18219">MPDPSRPRGPSNAPSQVRTRAPASTTATTTTTGVRRNLFQSQLTRRPTPSSASTSTETLRLDSCVDVLSDSDEIVVRDKQAELEVGEAVAGGVEDEAEDGVVDEKEEMERERKRLADAVKLYQMNQGMLPEATEVLLESVKASLRSKVVALADDNWMFEAESQTRH</sequence>
<evidence type="ECO:0000313" key="3">
    <source>
        <dbReference type="EMBL" id="PKS10819.1"/>
    </source>
</evidence>
<feature type="region of interest" description="Disordered" evidence="2">
    <location>
        <begin position="1"/>
        <end position="58"/>
    </location>
</feature>
<evidence type="ECO:0000256" key="1">
    <source>
        <dbReference type="SAM" id="Coils"/>
    </source>
</evidence>
<feature type="compositionally biased region" description="Low complexity" evidence="2">
    <location>
        <begin position="18"/>
        <end position="36"/>
    </location>
</feature>
<dbReference type="EMBL" id="NLAX01000008">
    <property type="protein sequence ID" value="PKS10819.1"/>
    <property type="molecule type" value="Genomic_DNA"/>
</dbReference>
<gene>
    <name evidence="3" type="ORF">jhhlp_002576</name>
</gene>
<protein>
    <submittedName>
        <fullName evidence="3">Uncharacterized protein</fullName>
    </submittedName>
</protein>
<reference evidence="3 4" key="1">
    <citation type="journal article" date="2017" name="G3 (Bethesda)">
        <title>First Draft Genome Sequence of the Pathogenic Fungus Lomentospora prolificans (Formerly Scedosporium prolificans).</title>
        <authorList>
            <person name="Luo R."/>
            <person name="Zimin A."/>
            <person name="Workman R."/>
            <person name="Fan Y."/>
            <person name="Pertea G."/>
            <person name="Grossman N."/>
            <person name="Wear M.P."/>
            <person name="Jia B."/>
            <person name="Miller H."/>
            <person name="Casadevall A."/>
            <person name="Timp W."/>
            <person name="Zhang S.X."/>
            <person name="Salzberg S.L."/>
        </authorList>
    </citation>
    <scope>NUCLEOTIDE SEQUENCE [LARGE SCALE GENOMIC DNA]</scope>
    <source>
        <strain evidence="3 4">JHH-5317</strain>
    </source>
</reference>
<dbReference type="OrthoDB" id="4188844at2759"/>
<keyword evidence="1" id="KW-0175">Coiled coil</keyword>
<name>A0A2N3NEG2_9PEZI</name>
<accession>A0A2N3NEG2</accession>
<organism evidence="3 4">
    <name type="scientific">Lomentospora prolificans</name>
    <dbReference type="NCBI Taxonomy" id="41688"/>
    <lineage>
        <taxon>Eukaryota</taxon>
        <taxon>Fungi</taxon>
        <taxon>Dikarya</taxon>
        <taxon>Ascomycota</taxon>
        <taxon>Pezizomycotina</taxon>
        <taxon>Sordariomycetes</taxon>
        <taxon>Hypocreomycetidae</taxon>
        <taxon>Microascales</taxon>
        <taxon>Microascaceae</taxon>
        <taxon>Lomentospora</taxon>
    </lineage>
</organism>
<evidence type="ECO:0000313" key="4">
    <source>
        <dbReference type="Proteomes" id="UP000233524"/>
    </source>
</evidence>
<dbReference type="Proteomes" id="UP000233524">
    <property type="component" value="Unassembled WGS sequence"/>
</dbReference>
<feature type="compositionally biased region" description="Low complexity" evidence="2">
    <location>
        <begin position="44"/>
        <end position="58"/>
    </location>
</feature>
<keyword evidence="4" id="KW-1185">Reference proteome</keyword>
<dbReference type="AlphaFoldDB" id="A0A2N3NEG2"/>
<dbReference type="VEuPathDB" id="FungiDB:jhhlp_002576"/>
<proteinExistence type="predicted"/>
<comment type="caution">
    <text evidence="3">The sequence shown here is derived from an EMBL/GenBank/DDBJ whole genome shotgun (WGS) entry which is preliminary data.</text>
</comment>